<name>A0A8S9WTU9_APOLU</name>
<keyword evidence="2" id="KW-1185">Reference proteome</keyword>
<accession>A0A8S9WTU9</accession>
<dbReference type="EMBL" id="WIXP02000014">
    <property type="protein sequence ID" value="KAF6199619.1"/>
    <property type="molecule type" value="Genomic_DNA"/>
</dbReference>
<reference evidence="1" key="1">
    <citation type="journal article" date="2021" name="Mol. Ecol. Resour.">
        <title>Apolygus lucorum genome provides insights into omnivorousness and mesophyll feeding.</title>
        <authorList>
            <person name="Liu Y."/>
            <person name="Liu H."/>
            <person name="Wang H."/>
            <person name="Huang T."/>
            <person name="Liu B."/>
            <person name="Yang B."/>
            <person name="Yin L."/>
            <person name="Li B."/>
            <person name="Zhang Y."/>
            <person name="Zhang S."/>
            <person name="Jiang F."/>
            <person name="Zhang X."/>
            <person name="Ren Y."/>
            <person name="Wang B."/>
            <person name="Wang S."/>
            <person name="Lu Y."/>
            <person name="Wu K."/>
            <person name="Fan W."/>
            <person name="Wang G."/>
        </authorList>
    </citation>
    <scope>NUCLEOTIDE SEQUENCE</scope>
    <source>
        <strain evidence="1">12Hb</strain>
    </source>
</reference>
<organism evidence="1 2">
    <name type="scientific">Apolygus lucorum</name>
    <name type="common">Small green plant bug</name>
    <name type="synonym">Lygocoris lucorum</name>
    <dbReference type="NCBI Taxonomy" id="248454"/>
    <lineage>
        <taxon>Eukaryota</taxon>
        <taxon>Metazoa</taxon>
        <taxon>Ecdysozoa</taxon>
        <taxon>Arthropoda</taxon>
        <taxon>Hexapoda</taxon>
        <taxon>Insecta</taxon>
        <taxon>Pterygota</taxon>
        <taxon>Neoptera</taxon>
        <taxon>Paraneoptera</taxon>
        <taxon>Hemiptera</taxon>
        <taxon>Heteroptera</taxon>
        <taxon>Panheteroptera</taxon>
        <taxon>Cimicomorpha</taxon>
        <taxon>Miridae</taxon>
        <taxon>Mirini</taxon>
        <taxon>Apolygus</taxon>
    </lineage>
</organism>
<evidence type="ECO:0000313" key="2">
    <source>
        <dbReference type="Proteomes" id="UP000466442"/>
    </source>
</evidence>
<comment type="caution">
    <text evidence="1">The sequence shown here is derived from an EMBL/GenBank/DDBJ whole genome shotgun (WGS) entry which is preliminary data.</text>
</comment>
<dbReference type="AlphaFoldDB" id="A0A8S9WTU9"/>
<protein>
    <submittedName>
        <fullName evidence="1">Uncharacterized protein</fullName>
    </submittedName>
</protein>
<sequence length="123" mass="13460">MMDKLIGNPLLNLPPGSSQSPSNDISYSIVPQDSATMRTWAVLDDVNQCFGWCSTSSTACLTAVRCDATSGPHPGWESTNTDGMVSTIILCRRPHHKPKQMTRVFVQTAATRAQSTDAYRRSK</sequence>
<evidence type="ECO:0000313" key="1">
    <source>
        <dbReference type="EMBL" id="KAF6199619.1"/>
    </source>
</evidence>
<dbReference type="Proteomes" id="UP000466442">
    <property type="component" value="Unassembled WGS sequence"/>
</dbReference>
<proteinExistence type="predicted"/>
<gene>
    <name evidence="1" type="ORF">GE061_005917</name>
</gene>